<evidence type="ECO:0000313" key="4">
    <source>
        <dbReference type="Proteomes" id="UP000693970"/>
    </source>
</evidence>
<sequence length="492" mass="57618">MGVVQLPCKEDYFVDKDDPDSDFFEHYRRIKLSYSMFRYLWRNFHTSFQPTDLDDIVNDGADEADDSFFDDETVDEQEEHLEDVEQEDEVEMPHWYHKIQGFVDHINAVSKRLCKNPGSVLSIDEMMKRFKGRSNQTHSMAKKPIKEGYKFYAICDSSTGYIFDFFPDGRLATTTIAGSVARLIDCLPRKDELQYVVAMDNYFTTPRVIIETRQKNVGIVGTARNRRGWWAQEYKDIEDQRFNTLYCWHHQDNYLVCRWIDNNVVNMVTTIHTGDETIPRARRKPRQTSTNRNHVRLVWGNDPKVTVDIPGMIDDYNHWMGGVDKADQYISYYRPNLRCRRSWMPIFLHCLDIMRVNGFLVVKSSDKRLDHKSFIISSTKILNDRAAAYESGVTRSKTAVPDPPGPGQKKKRRRMSHTDPQLPLCRFEGNPSDHRHEISSTQKRCIYCSFLLAKAKKEGREDLPKVREPSRCCSYCRVNLCHEHFDVFHSTT</sequence>
<dbReference type="Pfam" id="PF13843">
    <property type="entry name" value="DDE_Tnp_1_7"/>
    <property type="match status" value="1"/>
</dbReference>
<dbReference type="InterPro" id="IPR029526">
    <property type="entry name" value="PGBD"/>
</dbReference>
<dbReference type="Proteomes" id="UP000693970">
    <property type="component" value="Unassembled WGS sequence"/>
</dbReference>
<reference evidence="3" key="2">
    <citation type="submission" date="2021-04" db="EMBL/GenBank/DDBJ databases">
        <authorList>
            <person name="Podell S."/>
        </authorList>
    </citation>
    <scope>NUCLEOTIDE SEQUENCE</scope>
    <source>
        <strain evidence="3">Hildebrandi</strain>
    </source>
</reference>
<feature type="region of interest" description="Disordered" evidence="1">
    <location>
        <begin position="392"/>
        <end position="418"/>
    </location>
</feature>
<dbReference type="PANTHER" id="PTHR46599">
    <property type="entry name" value="PIGGYBAC TRANSPOSABLE ELEMENT-DERIVED PROTEIN 4"/>
    <property type="match status" value="1"/>
</dbReference>
<proteinExistence type="predicted"/>
<name>A0A9K3L0I4_9STRA</name>
<evidence type="ECO:0000256" key="1">
    <source>
        <dbReference type="SAM" id="MobiDB-lite"/>
    </source>
</evidence>
<comment type="caution">
    <text evidence="3">The sequence shown here is derived from an EMBL/GenBank/DDBJ whole genome shotgun (WGS) entry which is preliminary data.</text>
</comment>
<dbReference type="AlphaFoldDB" id="A0A9K3L0I4"/>
<dbReference type="OrthoDB" id="197510at2759"/>
<dbReference type="PANTHER" id="PTHR46599:SF3">
    <property type="entry name" value="PIGGYBAC TRANSPOSABLE ELEMENT-DERIVED PROTEIN 4"/>
    <property type="match status" value="1"/>
</dbReference>
<dbReference type="EMBL" id="JAGRRH010000017">
    <property type="protein sequence ID" value="KAG7352590.1"/>
    <property type="molecule type" value="Genomic_DNA"/>
</dbReference>
<feature type="domain" description="PiggyBac transposable element-derived protein" evidence="2">
    <location>
        <begin position="32"/>
        <end position="359"/>
    </location>
</feature>
<accession>A0A9K3L0I4</accession>
<gene>
    <name evidence="3" type="ORF">IV203_008638</name>
</gene>
<evidence type="ECO:0000259" key="2">
    <source>
        <dbReference type="Pfam" id="PF13843"/>
    </source>
</evidence>
<keyword evidence="4" id="KW-1185">Reference proteome</keyword>
<protein>
    <submittedName>
        <fullName evidence="3">Transposase IS4</fullName>
    </submittedName>
</protein>
<reference evidence="3" key="1">
    <citation type="journal article" date="2021" name="Sci. Rep.">
        <title>Diploid genomic architecture of Nitzschia inconspicua, an elite biomass production diatom.</title>
        <authorList>
            <person name="Oliver A."/>
            <person name="Podell S."/>
            <person name="Pinowska A."/>
            <person name="Traller J.C."/>
            <person name="Smith S.R."/>
            <person name="McClure R."/>
            <person name="Beliaev A."/>
            <person name="Bohutskyi P."/>
            <person name="Hill E.A."/>
            <person name="Rabines A."/>
            <person name="Zheng H."/>
            <person name="Allen L.Z."/>
            <person name="Kuo A."/>
            <person name="Grigoriev I.V."/>
            <person name="Allen A.E."/>
            <person name="Hazlebeck D."/>
            <person name="Allen E.E."/>
        </authorList>
    </citation>
    <scope>NUCLEOTIDE SEQUENCE</scope>
    <source>
        <strain evidence="3">Hildebrandi</strain>
    </source>
</reference>
<organism evidence="3 4">
    <name type="scientific">Nitzschia inconspicua</name>
    <dbReference type="NCBI Taxonomy" id="303405"/>
    <lineage>
        <taxon>Eukaryota</taxon>
        <taxon>Sar</taxon>
        <taxon>Stramenopiles</taxon>
        <taxon>Ochrophyta</taxon>
        <taxon>Bacillariophyta</taxon>
        <taxon>Bacillariophyceae</taxon>
        <taxon>Bacillariophycidae</taxon>
        <taxon>Bacillariales</taxon>
        <taxon>Bacillariaceae</taxon>
        <taxon>Nitzschia</taxon>
    </lineage>
</organism>
<evidence type="ECO:0000313" key="3">
    <source>
        <dbReference type="EMBL" id="KAG7352590.1"/>
    </source>
</evidence>